<dbReference type="GO" id="GO:0004674">
    <property type="term" value="F:protein serine/threonine kinase activity"/>
    <property type="evidence" value="ECO:0007669"/>
    <property type="project" value="UniProtKB-EC"/>
</dbReference>
<dbReference type="Proteomes" id="UP000835052">
    <property type="component" value="Unassembled WGS sequence"/>
</dbReference>
<dbReference type="EMBL" id="CAJGYM010000001">
    <property type="protein sequence ID" value="CAD6184090.1"/>
    <property type="molecule type" value="Genomic_DNA"/>
</dbReference>
<keyword evidence="3" id="KW-0808">Transferase</keyword>
<comment type="caution">
    <text evidence="11">The sequence shown here is derived from an EMBL/GenBank/DDBJ whole genome shotgun (WGS) entry which is preliminary data.</text>
</comment>
<evidence type="ECO:0000256" key="7">
    <source>
        <dbReference type="ARBA" id="ARBA00022840"/>
    </source>
</evidence>
<dbReference type="GO" id="GO:0005524">
    <property type="term" value="F:ATP binding"/>
    <property type="evidence" value="ECO:0007669"/>
    <property type="project" value="UniProtKB-KW"/>
</dbReference>
<dbReference type="SMART" id="SM01343">
    <property type="entry name" value="FATC"/>
    <property type="match status" value="1"/>
</dbReference>
<evidence type="ECO:0000256" key="4">
    <source>
        <dbReference type="ARBA" id="ARBA00022741"/>
    </source>
</evidence>
<proteinExistence type="predicted"/>
<evidence type="ECO:0000256" key="2">
    <source>
        <dbReference type="ARBA" id="ARBA00012513"/>
    </source>
</evidence>
<evidence type="ECO:0000256" key="3">
    <source>
        <dbReference type="ARBA" id="ARBA00022679"/>
    </source>
</evidence>
<dbReference type="PROSITE" id="PS51190">
    <property type="entry name" value="FATC"/>
    <property type="match status" value="1"/>
</dbReference>
<evidence type="ECO:0000313" key="11">
    <source>
        <dbReference type="EMBL" id="CAD6184090.1"/>
    </source>
</evidence>
<gene>
    <name evidence="11" type="ORF">CAUJ_LOCUS9</name>
</gene>
<dbReference type="InterPro" id="IPR018936">
    <property type="entry name" value="PI3/4_kinase_CS"/>
</dbReference>
<feature type="domain" description="PI3K/PI4K catalytic" evidence="9">
    <location>
        <begin position="1933"/>
        <end position="2259"/>
    </location>
</feature>
<evidence type="ECO:0000256" key="8">
    <source>
        <dbReference type="ARBA" id="ARBA00023242"/>
    </source>
</evidence>
<keyword evidence="5" id="KW-0227">DNA damage</keyword>
<dbReference type="InterPro" id="IPR011009">
    <property type="entry name" value="Kinase-like_dom_sf"/>
</dbReference>
<evidence type="ECO:0000256" key="1">
    <source>
        <dbReference type="ARBA" id="ARBA00004123"/>
    </source>
</evidence>
<keyword evidence="7" id="KW-0067">ATP-binding</keyword>
<dbReference type="PROSITE" id="PS00916">
    <property type="entry name" value="PI3_4_KINASE_2"/>
    <property type="match status" value="1"/>
</dbReference>
<name>A0A8S1GQR5_9PELO</name>
<dbReference type="SMART" id="SM00146">
    <property type="entry name" value="PI3Kc"/>
    <property type="match status" value="1"/>
</dbReference>
<keyword evidence="12" id="KW-1185">Reference proteome</keyword>
<dbReference type="PANTHER" id="PTHR37079:SF4">
    <property type="entry name" value="SERINE_THREONINE-PROTEIN KINASE ATM"/>
    <property type="match status" value="1"/>
</dbReference>
<evidence type="ECO:0000256" key="5">
    <source>
        <dbReference type="ARBA" id="ARBA00022763"/>
    </source>
</evidence>
<dbReference type="PROSITE" id="PS50290">
    <property type="entry name" value="PI3_4_KINASE_3"/>
    <property type="match status" value="1"/>
</dbReference>
<dbReference type="InterPro" id="IPR036940">
    <property type="entry name" value="PI3/4_kinase_cat_sf"/>
</dbReference>
<evidence type="ECO:0000259" key="10">
    <source>
        <dbReference type="PROSITE" id="PS51190"/>
    </source>
</evidence>
<sequence length="2271" mass="259560">MLQATWLKSNVHYEMQLANALDSCCSHGRLVWIEHATVKNLWQRIWQRFEDRSAPMDQSLIGHYISTIVSLLRSVDYSVFEVSPTFLVQKVAERMQTAAPQLSPPLWSNFVKHGYITLYELLTAKWGVESRSTIMQTVMPFARDMCSNLSVDSSNNTESQEVLWKLIDNLVKLCFPFDPELLREEGQQPSCVLDPESFQFVRTALSNAFKSLVMMCTHRNVFVLEQRYAKIISRWLLTLENFFLVSDKIDSETSVEVEFSYRLNEFASLKIGEKFHHDSQKNLAFGCALDVLENVARSKRLTEADFLQSFVSLWSVKSLVTSDLLRASFCKALSSFLSNSWFAGFSDPMLPSADDIFRFGISSSHAASSYVPSLNLLRIVLQTKMPSSNLPVSELVSEVLSRTPPSRPEALHLLSSFLAFCEFEEDGKFFSAGPPKAIPPGWRFRKEIISWILLRPFAFSAATLIEVCRYCPQPLPIKENNHEEDELLVIMNRYGLFRESSPKNFVSPGVQNRFPRTQLIEELVEYVAGSLKEKLIQEEDPNSFLSLWLMMKELCKASGMSENLLEEEWKTRLNEALTVIPEESFLDQIKYFTSNVPPVDLSVCSPKLKSVLHTLRACGESIVPRPFQESMDVVEHIANFAREESIDPKRFKEWPEFNECMQKLIVNSNDVYSMVENMERFGRMLSSDCLSKIRSALLKETRRNIKSECMNKSDYELLAKKSLMCVLREATPASLHDDRRISAHQATQYLESLKVDRYVVRRLLKSLKSAPLAAQKVVNYVMCNPSLWRIHSHTLDLVVANDDLYEVCTRTVPKFVSFLIFNAISLKKRTLKKIPSVGLTVNKFLKVYRTWSANKQNVMVDDFILMFGSQVKHWSKFSRRFMETLRKDPHFALGLLVSFAEEWFSAGLVERALWMLKAIFKSESAEKLLTNDLQNAFLLVYNKIFRSALKYCARFPTIDVKVILSLCCDEFLREDILRHDLPELQGESKEDVNFDQFLAEEVENFLARRELNPRVFGYASFYTSLKAELPISSPEEDFHVEDFLGDVWNLLPMMRPFVLPLLAANSTLPGAPYPYATHSKITPEFIQNRWQHVLPLLILRHEPDETMTTTCVFLFLFNCKDDLHLDDQKLFDQLTSFCDPNREHNGAYKLCQELADYRPSAHEFVLLTLALNMMEINDQLAFFIAPALCYFATEAGHHLEAIRSVLNYCENLKDKGSDEEKTCLTSCFDAIGLNKWAVDEVRDDQKSLDEICLLGETLLAAGHTWHASAVANLCFDKMVYSKRAIVMFERTSLTDTPSCERLSTLLKNIYLREKNADAMLTLPLSFQMEEVVQKVCWIKANEHLRVSKCAIATEYESSFARWMCGLPSTRTSENQIYYDSCLRGDFSKLYPKKLDHIYKMVYAILYHIEKGADEDELAAVGEWCRKDIEKELHTSVDIGQAVEKFRLLAVGRGQRAFLANSTRSLEEEILLLMSAVNEFSSVANQRQTKKNGYELNLTTQDVISTAKKLTALRGHSAALELLSRWEKVCERWGALDPNSDVYAASISACNIKIEIGDIVFAENKLLDIKRRFKELSETSRVELALALSKIACDCRNNLPLALAILEKNYQSLLPNTSAELRLRIKTTLHSISLKQLTKLEEYKESRSFRMKQEAIRAFSRQVSNSNDRSVKVTSMGVEESRKAVQRVTKEAQCERDDVEKTDTQLVQAATRCVRSALDALRILNVSDEADDRRSSPLVFQLIDVLFKYENHPRVLASFEDYVRNGMDSRFWLTAVSHLASRFFLGNVESSQILNVLSVALQRLVIDYPYHVVHVLLIYERQAANQFGGGDPVHQLLQESIDRCREEHGDFQKLSKVIQQIRNAQSAYREFVRFDLTSPTVEKRFVNNKAFFFFPRTLLMYSCDLKSVPIPVLSQPIGEPGDYTTTGMITWKSFKQYCIQADGLSAPKILDVEGSDGRWYKVVWKKDDVRQDFLVQNMFGVMDALLTGDSPASYLRTYNVLPLDTESGMIEFCGGTVSFKELLCGTNRASGIHAALRPEEPSAAVQSSKMKAAQKLTSDEKKQTFLEVCQEFSPVFRHFFYSHFTDVCTWRRRLNDYRESLAVWSIVCYVVGLGDRHASNILFDRTSASFIHIDLGMIFEYSKRTLPIPEQVPFRLTRDMIDPLLIEGAGSGPLVRIATEKMDLLKSNSKVILGLASALLRETMTNFREAEDVVGRPSYISEMAIGRLRDKLVGTDDGNMPQLSSVQVRRLFLEATNVENLSAMFCGWMAFL</sequence>
<organism evidence="11 12">
    <name type="scientific">Caenorhabditis auriculariae</name>
    <dbReference type="NCBI Taxonomy" id="2777116"/>
    <lineage>
        <taxon>Eukaryota</taxon>
        <taxon>Metazoa</taxon>
        <taxon>Ecdysozoa</taxon>
        <taxon>Nematoda</taxon>
        <taxon>Chromadorea</taxon>
        <taxon>Rhabditida</taxon>
        <taxon>Rhabditina</taxon>
        <taxon>Rhabditomorpha</taxon>
        <taxon>Rhabditoidea</taxon>
        <taxon>Rhabditidae</taxon>
        <taxon>Peloderinae</taxon>
        <taxon>Caenorhabditis</taxon>
    </lineage>
</organism>
<reference evidence="11" key="1">
    <citation type="submission" date="2020-10" db="EMBL/GenBank/DDBJ databases">
        <authorList>
            <person name="Kikuchi T."/>
        </authorList>
    </citation>
    <scope>NUCLEOTIDE SEQUENCE</scope>
    <source>
        <strain evidence="11">NKZ352</strain>
    </source>
</reference>
<dbReference type="GO" id="GO:0005634">
    <property type="term" value="C:nucleus"/>
    <property type="evidence" value="ECO:0007669"/>
    <property type="project" value="UniProtKB-SubCell"/>
</dbReference>
<dbReference type="PANTHER" id="PTHR37079">
    <property type="entry name" value="SERINE/THREONINE-PROTEIN KINASE ATM"/>
    <property type="match status" value="1"/>
</dbReference>
<dbReference type="OrthoDB" id="381190at2759"/>
<accession>A0A8S1GQR5</accession>
<dbReference type="InterPro" id="IPR003152">
    <property type="entry name" value="FATC_dom"/>
</dbReference>
<protein>
    <recommendedName>
        <fullName evidence="2">non-specific serine/threonine protein kinase</fullName>
        <ecNumber evidence="2">2.7.11.1</ecNumber>
    </recommendedName>
</protein>
<evidence type="ECO:0000256" key="6">
    <source>
        <dbReference type="ARBA" id="ARBA00022777"/>
    </source>
</evidence>
<evidence type="ECO:0000313" key="12">
    <source>
        <dbReference type="Proteomes" id="UP000835052"/>
    </source>
</evidence>
<dbReference type="SUPFAM" id="SSF56112">
    <property type="entry name" value="Protein kinase-like (PK-like)"/>
    <property type="match status" value="1"/>
</dbReference>
<dbReference type="Pfam" id="PF00454">
    <property type="entry name" value="PI3_PI4_kinase"/>
    <property type="match status" value="1"/>
</dbReference>
<feature type="domain" description="FATC" evidence="10">
    <location>
        <begin position="2239"/>
        <end position="2271"/>
    </location>
</feature>
<keyword evidence="6" id="KW-0418">Kinase</keyword>
<dbReference type="InterPro" id="IPR000403">
    <property type="entry name" value="PI3/4_kinase_cat_dom"/>
</dbReference>
<dbReference type="InterPro" id="IPR038980">
    <property type="entry name" value="ATM_plant"/>
</dbReference>
<dbReference type="Gene3D" id="1.10.1070.11">
    <property type="entry name" value="Phosphatidylinositol 3-/4-kinase, catalytic domain"/>
    <property type="match status" value="1"/>
</dbReference>
<dbReference type="GO" id="GO:0006974">
    <property type="term" value="P:DNA damage response"/>
    <property type="evidence" value="ECO:0007669"/>
    <property type="project" value="UniProtKB-KW"/>
</dbReference>
<keyword evidence="4" id="KW-0547">Nucleotide-binding</keyword>
<keyword evidence="8" id="KW-0539">Nucleus</keyword>
<dbReference type="Pfam" id="PF02260">
    <property type="entry name" value="FATC"/>
    <property type="match status" value="1"/>
</dbReference>
<comment type="subcellular location">
    <subcellularLocation>
        <location evidence="1">Nucleus</location>
    </subcellularLocation>
</comment>
<dbReference type="Gene3D" id="3.30.1010.10">
    <property type="entry name" value="Phosphatidylinositol 3-kinase Catalytic Subunit, Chain A, domain 4"/>
    <property type="match status" value="1"/>
</dbReference>
<evidence type="ECO:0000259" key="9">
    <source>
        <dbReference type="PROSITE" id="PS50290"/>
    </source>
</evidence>
<dbReference type="EC" id="2.7.11.1" evidence="2"/>